<dbReference type="GO" id="GO:0050462">
    <property type="term" value="F:N-acetylneuraminate synthase activity"/>
    <property type="evidence" value="ECO:0007669"/>
    <property type="project" value="UniProtKB-EC"/>
</dbReference>
<keyword evidence="2" id="KW-0808">Transferase</keyword>
<dbReference type="PROSITE" id="PS50844">
    <property type="entry name" value="AFP_LIKE"/>
    <property type="match status" value="1"/>
</dbReference>
<dbReference type="Gene3D" id="3.20.20.70">
    <property type="entry name" value="Aldolase class I"/>
    <property type="match status" value="1"/>
</dbReference>
<dbReference type="RefSeq" id="WP_128385014.1">
    <property type="nucleotide sequence ID" value="NZ_CP035033.1"/>
</dbReference>
<dbReference type="InterPro" id="IPR013974">
    <property type="entry name" value="SAF"/>
</dbReference>
<dbReference type="EC" id="2.5.1.56" evidence="2"/>
<dbReference type="Proteomes" id="UP000285478">
    <property type="component" value="Chromosome"/>
</dbReference>
<keyword evidence="3" id="KW-1185">Reference proteome</keyword>
<reference evidence="2 3" key="1">
    <citation type="journal article" date="2018" name="Environ. Microbiol.">
        <title>Genomes of ubiquitous marine and hypersaline Hydrogenovibrio, Thiomicrorhabdus and Thiomicrospira spp. encode a diversity of mechanisms to sustain chemolithoautotrophy in heterogeneous environments.</title>
        <authorList>
            <person name="Scott K.M."/>
            <person name="Williams J."/>
            <person name="Porter C.M.B."/>
            <person name="Russel S."/>
            <person name="Harmer T.L."/>
            <person name="Paul J.H."/>
            <person name="Antonen K.M."/>
            <person name="Bridges M.K."/>
            <person name="Camper G.J."/>
            <person name="Campla C.K."/>
            <person name="Casella L.G."/>
            <person name="Chase E."/>
            <person name="Conrad J.W."/>
            <person name="Cruz M.C."/>
            <person name="Dunlap D.S."/>
            <person name="Duran L."/>
            <person name="Fahsbender E.M."/>
            <person name="Goldsmith D.B."/>
            <person name="Keeley R.F."/>
            <person name="Kondoff M.R."/>
            <person name="Kussy B.I."/>
            <person name="Lane M.K."/>
            <person name="Lawler S."/>
            <person name="Leigh B.A."/>
            <person name="Lewis C."/>
            <person name="Lostal L.M."/>
            <person name="Marking D."/>
            <person name="Mancera P.A."/>
            <person name="McClenthan E.C."/>
            <person name="McIntyre E.A."/>
            <person name="Mine J.A."/>
            <person name="Modi S."/>
            <person name="Moore B.D."/>
            <person name="Morgan W.A."/>
            <person name="Nelson K.M."/>
            <person name="Nguyen K.N."/>
            <person name="Ogburn N."/>
            <person name="Parrino D.G."/>
            <person name="Pedapudi A.D."/>
            <person name="Pelham R.P."/>
            <person name="Preece A.M."/>
            <person name="Rampersad E.A."/>
            <person name="Richardson J.C."/>
            <person name="Rodgers C.M."/>
            <person name="Schaffer B.L."/>
            <person name="Sheridan N.E."/>
            <person name="Solone M.R."/>
            <person name="Staley Z.R."/>
            <person name="Tabuchi M."/>
            <person name="Waide R.J."/>
            <person name="Wanjugi P.W."/>
            <person name="Young S."/>
            <person name="Clum A."/>
            <person name="Daum C."/>
            <person name="Huntemann M."/>
            <person name="Ivanova N."/>
            <person name="Kyrpides N."/>
            <person name="Mikhailova N."/>
            <person name="Palaniappan K."/>
            <person name="Pillay M."/>
            <person name="Reddy T.B.K."/>
            <person name="Shapiro N."/>
            <person name="Stamatis D."/>
            <person name="Varghese N."/>
            <person name="Woyke T."/>
            <person name="Boden R."/>
            <person name="Freyermuth S.K."/>
            <person name="Kerfeld C.A."/>
        </authorList>
    </citation>
    <scope>NUCLEOTIDE SEQUENCE [LARGE SCALE GENOMIC DNA]</scope>
    <source>
        <strain evidence="2 3">JR-2</strain>
    </source>
</reference>
<evidence type="ECO:0000259" key="1">
    <source>
        <dbReference type="PROSITE" id="PS50844"/>
    </source>
</evidence>
<dbReference type="EMBL" id="CP035033">
    <property type="protein sequence ID" value="QAB15583.1"/>
    <property type="molecule type" value="Genomic_DNA"/>
</dbReference>
<evidence type="ECO:0000313" key="2">
    <source>
        <dbReference type="EMBL" id="QAB15583.1"/>
    </source>
</evidence>
<feature type="domain" description="AFP-like" evidence="1">
    <location>
        <begin position="285"/>
        <end position="341"/>
    </location>
</feature>
<dbReference type="AlphaFoldDB" id="A0A410H3S8"/>
<dbReference type="SUPFAM" id="SSF51569">
    <property type="entry name" value="Aldolase"/>
    <property type="match status" value="1"/>
</dbReference>
<dbReference type="SMART" id="SM00858">
    <property type="entry name" value="SAF"/>
    <property type="match status" value="1"/>
</dbReference>
<dbReference type="InterPro" id="IPR020007">
    <property type="entry name" value="NeuB/NeuA"/>
</dbReference>
<organism evidence="2 3">
    <name type="scientific">Hydrogenovibrio thermophilus</name>
    <dbReference type="NCBI Taxonomy" id="265883"/>
    <lineage>
        <taxon>Bacteria</taxon>
        <taxon>Pseudomonadati</taxon>
        <taxon>Pseudomonadota</taxon>
        <taxon>Gammaproteobacteria</taxon>
        <taxon>Thiotrichales</taxon>
        <taxon>Piscirickettsiaceae</taxon>
        <taxon>Hydrogenovibrio</taxon>
    </lineage>
</organism>
<dbReference type="InterPro" id="IPR051690">
    <property type="entry name" value="PseI-like"/>
</dbReference>
<dbReference type="PANTHER" id="PTHR42966:SF1">
    <property type="entry name" value="SIALIC ACID SYNTHASE"/>
    <property type="match status" value="1"/>
</dbReference>
<dbReference type="KEGG" id="htr:EPV75_07835"/>
<dbReference type="PANTHER" id="PTHR42966">
    <property type="entry name" value="N-ACETYLNEURAMINATE SYNTHASE"/>
    <property type="match status" value="1"/>
</dbReference>
<accession>A0A410H3S8</accession>
<dbReference type="NCBIfam" id="TIGR03569">
    <property type="entry name" value="NeuB_NnaB"/>
    <property type="match status" value="1"/>
</dbReference>
<protein>
    <submittedName>
        <fullName evidence="2">N-acetylneuraminate synthase</fullName>
        <ecNumber evidence="2">2.5.1.56</ecNumber>
    </submittedName>
</protein>
<dbReference type="InterPro" id="IPR036732">
    <property type="entry name" value="AFP_Neu5c_C_sf"/>
</dbReference>
<proteinExistence type="predicted"/>
<dbReference type="GO" id="GO:0016051">
    <property type="term" value="P:carbohydrate biosynthetic process"/>
    <property type="evidence" value="ECO:0007669"/>
    <property type="project" value="InterPro"/>
</dbReference>
<dbReference type="InterPro" id="IPR013132">
    <property type="entry name" value="PseI/NeuA/B-like_N"/>
</dbReference>
<dbReference type="Gene3D" id="3.90.1210.10">
    <property type="entry name" value="Antifreeze-like/N-acetylneuraminic acid synthase C-terminal domain"/>
    <property type="match status" value="1"/>
</dbReference>
<dbReference type="Pfam" id="PF03102">
    <property type="entry name" value="NeuB"/>
    <property type="match status" value="1"/>
</dbReference>
<dbReference type="InterPro" id="IPR013785">
    <property type="entry name" value="Aldolase_TIM"/>
</dbReference>
<dbReference type="InterPro" id="IPR057736">
    <property type="entry name" value="SAF_PseI/NeuA/NeuB"/>
</dbReference>
<dbReference type="CDD" id="cd11615">
    <property type="entry name" value="SAF_NeuB_like"/>
    <property type="match status" value="1"/>
</dbReference>
<dbReference type="GO" id="GO:0047444">
    <property type="term" value="F:N-acylneuraminate-9-phosphate synthase activity"/>
    <property type="evidence" value="ECO:0007669"/>
    <property type="project" value="TreeGrafter"/>
</dbReference>
<evidence type="ECO:0000313" key="3">
    <source>
        <dbReference type="Proteomes" id="UP000285478"/>
    </source>
</evidence>
<sequence>MSVQKHTFIIAEAGVNHNGDLQTALALVDAAVAAGADAVKFQTFKTEELVTQTAEQAAYQTDNTGVKESQFAMLKRLELSEQAHFELLTYCQKHHIEFMSTAFDLPSVDFLHRLGVKRWKIPSGELLSIPYLRKIGGLNQPTILSTGMGRLDEVVLAVETLLKAGLAKNNLTILHANTAYPTPYEDVNLRAMQTLAETFQVAVGLSDHSLGIEVPIAAVAMGAEMVEKHFTLDKSLPGPDHKASLEPYELKNMVTAIRHVEAALGDAEKRPSNSESGNLAVVRKRLVAAKPIAKGEIFTDQNVTMKRSDTGVTGFFWDDVIGCAAARDLGVNAAIEEDDYV</sequence>
<gene>
    <name evidence="2" type="primary">neuB</name>
    <name evidence="2" type="ORF">EPV75_07835</name>
</gene>
<dbReference type="InterPro" id="IPR006190">
    <property type="entry name" value="SAF_AFP_Neu5Ac"/>
</dbReference>
<name>A0A410H3S8_9GAMM</name>
<dbReference type="SUPFAM" id="SSF51269">
    <property type="entry name" value="AFP III-like domain"/>
    <property type="match status" value="1"/>
</dbReference>
<dbReference type="Pfam" id="PF08666">
    <property type="entry name" value="SAF"/>
    <property type="match status" value="1"/>
</dbReference>